<keyword evidence="2" id="KW-0732">Signal</keyword>
<evidence type="ECO:0000256" key="2">
    <source>
        <dbReference type="SAM" id="SignalP"/>
    </source>
</evidence>
<evidence type="ECO:0000313" key="5">
    <source>
        <dbReference type="EMBL" id="OWF46201.1"/>
    </source>
</evidence>
<organism evidence="5 6">
    <name type="scientific">Mizuhopecten yessoensis</name>
    <name type="common">Japanese scallop</name>
    <name type="synonym">Patinopecten yessoensis</name>
    <dbReference type="NCBI Taxonomy" id="6573"/>
    <lineage>
        <taxon>Eukaryota</taxon>
        <taxon>Metazoa</taxon>
        <taxon>Spiralia</taxon>
        <taxon>Lophotrochozoa</taxon>
        <taxon>Mollusca</taxon>
        <taxon>Bivalvia</taxon>
        <taxon>Autobranchia</taxon>
        <taxon>Pteriomorphia</taxon>
        <taxon>Pectinida</taxon>
        <taxon>Pectinoidea</taxon>
        <taxon>Pectinidae</taxon>
        <taxon>Mizuhopecten</taxon>
    </lineage>
</organism>
<name>A0A210QBU8_MIZYE</name>
<evidence type="ECO:0000259" key="4">
    <source>
        <dbReference type="PROSITE" id="PS01186"/>
    </source>
</evidence>
<evidence type="ECO:0000259" key="3">
    <source>
        <dbReference type="PROSITE" id="PS00022"/>
    </source>
</evidence>
<gene>
    <name evidence="5" type="ORF">KP79_PYT08127</name>
</gene>
<protein>
    <submittedName>
        <fullName evidence="5">All-trans retinoic acid-induced differentiation factor</fullName>
    </submittedName>
</protein>
<feature type="chain" id="PRO_5013278851" evidence="2">
    <location>
        <begin position="24"/>
        <end position="229"/>
    </location>
</feature>
<feature type="domain" description="EGF-like" evidence="3 4">
    <location>
        <begin position="176"/>
        <end position="187"/>
    </location>
</feature>
<proteinExistence type="predicted"/>
<keyword evidence="1" id="KW-0472">Membrane</keyword>
<dbReference type="InterPro" id="IPR032675">
    <property type="entry name" value="LRR_dom_sf"/>
</dbReference>
<keyword evidence="1" id="KW-1133">Transmembrane helix</keyword>
<dbReference type="Gene3D" id="3.80.10.10">
    <property type="entry name" value="Ribonuclease Inhibitor"/>
    <property type="match status" value="1"/>
</dbReference>
<sequence>MAFSFHIGILYVIGFVLIGLSSGFGTKDICFPHSCQRNSSLTCQKSNSTEMGRCCVIKSGNVTYITELDLSNCDIQTLNKSLTNHPNLTTIFLQGNNLKNITREDFYQTTNIDLLVLQPDLKCPGGPDAWNSSVLDNKTDTTRCEVEKQTCQLLINVTCPNTNSMCQHVGPNMMECVCEDGFHGYKCLRKGQFPTSLFMIALAVGTVVLSAVLWLAENRCKKTTKTPRL</sequence>
<dbReference type="SUPFAM" id="SSF52058">
    <property type="entry name" value="L domain-like"/>
    <property type="match status" value="1"/>
</dbReference>
<keyword evidence="6" id="KW-1185">Reference proteome</keyword>
<dbReference type="InterPro" id="IPR042350">
    <property type="entry name" value="ATRAID"/>
</dbReference>
<feature type="transmembrane region" description="Helical" evidence="1">
    <location>
        <begin position="197"/>
        <end position="216"/>
    </location>
</feature>
<evidence type="ECO:0000256" key="1">
    <source>
        <dbReference type="SAM" id="Phobius"/>
    </source>
</evidence>
<accession>A0A210QBU8</accession>
<dbReference type="AlphaFoldDB" id="A0A210QBU8"/>
<keyword evidence="1" id="KW-0812">Transmembrane</keyword>
<dbReference type="InterPro" id="IPR000742">
    <property type="entry name" value="EGF"/>
</dbReference>
<dbReference type="Proteomes" id="UP000242188">
    <property type="component" value="Unassembled WGS sequence"/>
</dbReference>
<dbReference type="EMBL" id="NEDP02004236">
    <property type="protein sequence ID" value="OWF46201.1"/>
    <property type="molecule type" value="Genomic_DNA"/>
</dbReference>
<comment type="caution">
    <text evidence="5">The sequence shown here is derived from an EMBL/GenBank/DDBJ whole genome shotgun (WGS) entry which is preliminary data.</text>
</comment>
<dbReference type="PROSITE" id="PS00022">
    <property type="entry name" value="EGF_1"/>
    <property type="match status" value="1"/>
</dbReference>
<dbReference type="PROSITE" id="PS01186">
    <property type="entry name" value="EGF_2"/>
    <property type="match status" value="1"/>
</dbReference>
<feature type="signal peptide" evidence="2">
    <location>
        <begin position="1"/>
        <end position="23"/>
    </location>
</feature>
<dbReference type="OrthoDB" id="9989713at2759"/>
<dbReference type="PANTHER" id="PTHR15926">
    <property type="entry name" value="ALL-TRANS RETINOIC ACID-INDUCED DIFFERENTIATION FACTOR"/>
    <property type="match status" value="1"/>
</dbReference>
<reference evidence="5 6" key="1">
    <citation type="journal article" date="2017" name="Nat. Ecol. Evol.">
        <title>Scallop genome provides insights into evolution of bilaterian karyotype and development.</title>
        <authorList>
            <person name="Wang S."/>
            <person name="Zhang J."/>
            <person name="Jiao W."/>
            <person name="Li J."/>
            <person name="Xun X."/>
            <person name="Sun Y."/>
            <person name="Guo X."/>
            <person name="Huan P."/>
            <person name="Dong B."/>
            <person name="Zhang L."/>
            <person name="Hu X."/>
            <person name="Sun X."/>
            <person name="Wang J."/>
            <person name="Zhao C."/>
            <person name="Wang Y."/>
            <person name="Wang D."/>
            <person name="Huang X."/>
            <person name="Wang R."/>
            <person name="Lv J."/>
            <person name="Li Y."/>
            <person name="Zhang Z."/>
            <person name="Liu B."/>
            <person name="Lu W."/>
            <person name="Hui Y."/>
            <person name="Liang J."/>
            <person name="Zhou Z."/>
            <person name="Hou R."/>
            <person name="Li X."/>
            <person name="Liu Y."/>
            <person name="Li H."/>
            <person name="Ning X."/>
            <person name="Lin Y."/>
            <person name="Zhao L."/>
            <person name="Xing Q."/>
            <person name="Dou J."/>
            <person name="Li Y."/>
            <person name="Mao J."/>
            <person name="Guo H."/>
            <person name="Dou H."/>
            <person name="Li T."/>
            <person name="Mu C."/>
            <person name="Jiang W."/>
            <person name="Fu Q."/>
            <person name="Fu X."/>
            <person name="Miao Y."/>
            <person name="Liu J."/>
            <person name="Yu Q."/>
            <person name="Li R."/>
            <person name="Liao H."/>
            <person name="Li X."/>
            <person name="Kong Y."/>
            <person name="Jiang Z."/>
            <person name="Chourrout D."/>
            <person name="Li R."/>
            <person name="Bao Z."/>
        </authorList>
    </citation>
    <scope>NUCLEOTIDE SEQUENCE [LARGE SCALE GENOMIC DNA]</scope>
    <source>
        <strain evidence="5 6">PY_sf001</strain>
    </source>
</reference>
<dbReference type="STRING" id="6573.A0A210QBU8"/>
<dbReference type="PANTHER" id="PTHR15926:SF1">
    <property type="entry name" value="ALL-TRANS RETINOIC ACID-INDUCED DIFFERENTIATION FACTOR"/>
    <property type="match status" value="1"/>
</dbReference>
<evidence type="ECO:0000313" key="6">
    <source>
        <dbReference type="Proteomes" id="UP000242188"/>
    </source>
</evidence>